<comment type="caution">
    <text evidence="1">The sequence shown here is derived from an EMBL/GenBank/DDBJ whole genome shotgun (WGS) entry which is preliminary data.</text>
</comment>
<dbReference type="Proteomes" id="UP000033140">
    <property type="component" value="Unassembled WGS sequence"/>
</dbReference>
<accession>A0A0E9NFF7</accession>
<dbReference type="EMBL" id="BACD03000016">
    <property type="protein sequence ID" value="GAO48597.1"/>
    <property type="molecule type" value="Genomic_DNA"/>
</dbReference>
<evidence type="ECO:0000313" key="2">
    <source>
        <dbReference type="Proteomes" id="UP000033140"/>
    </source>
</evidence>
<organism evidence="1 2">
    <name type="scientific">Saitoella complicata (strain BCRC 22490 / CBS 7301 / JCM 7358 / NBRC 10748 / NRRL Y-17804)</name>
    <dbReference type="NCBI Taxonomy" id="698492"/>
    <lineage>
        <taxon>Eukaryota</taxon>
        <taxon>Fungi</taxon>
        <taxon>Dikarya</taxon>
        <taxon>Ascomycota</taxon>
        <taxon>Taphrinomycotina</taxon>
        <taxon>Taphrinomycotina incertae sedis</taxon>
        <taxon>Saitoella</taxon>
    </lineage>
</organism>
<evidence type="ECO:0000313" key="1">
    <source>
        <dbReference type="EMBL" id="GAO48597.1"/>
    </source>
</evidence>
<gene>
    <name evidence="1" type="ORF">G7K_2768-t1</name>
</gene>
<proteinExistence type="predicted"/>
<reference evidence="1 2" key="1">
    <citation type="journal article" date="2011" name="J. Gen. Appl. Microbiol.">
        <title>Draft genome sequencing of the enigmatic yeast Saitoella complicata.</title>
        <authorList>
            <person name="Nishida H."/>
            <person name="Hamamoto M."/>
            <person name="Sugiyama J."/>
        </authorList>
    </citation>
    <scope>NUCLEOTIDE SEQUENCE [LARGE SCALE GENOMIC DNA]</scope>
    <source>
        <strain evidence="1 2">NRRL Y-17804</strain>
    </source>
</reference>
<reference evidence="1 2" key="2">
    <citation type="journal article" date="2014" name="J. Gen. Appl. Microbiol.">
        <title>The early diverging ascomycetous budding yeast Saitoella complicata has three histone deacetylases belonging to the Clr6, Hos2, and Rpd3 lineages.</title>
        <authorList>
            <person name="Nishida H."/>
            <person name="Matsumoto T."/>
            <person name="Kondo S."/>
            <person name="Hamamoto M."/>
            <person name="Yoshikawa H."/>
        </authorList>
    </citation>
    <scope>NUCLEOTIDE SEQUENCE [LARGE SCALE GENOMIC DNA]</scope>
    <source>
        <strain evidence="1 2">NRRL Y-17804</strain>
    </source>
</reference>
<sequence length="123" mass="14457">MIISRSLRMLTCADVHSSISSQSSLPFGRQDRHSATMDLSSNEDCMMDPIVEMKRQIGENEQHWFHAWWLHIVGWTRNTYKRDRFTSPLCHRFVRVADHELVAANLYTRRVHQATHECLQFTG</sequence>
<name>A0A0E9NFF7_SAICN</name>
<keyword evidence="2" id="KW-1185">Reference proteome</keyword>
<protein>
    <submittedName>
        <fullName evidence="1">Uncharacterized protein</fullName>
    </submittedName>
</protein>
<dbReference type="AlphaFoldDB" id="A0A0E9NFF7"/>
<reference evidence="1 2" key="3">
    <citation type="journal article" date="2015" name="Genome Announc.">
        <title>Draft Genome Sequence of the Archiascomycetous Yeast Saitoella complicata.</title>
        <authorList>
            <person name="Yamauchi K."/>
            <person name="Kondo S."/>
            <person name="Hamamoto M."/>
            <person name="Takahashi Y."/>
            <person name="Ogura Y."/>
            <person name="Hayashi T."/>
            <person name="Nishida H."/>
        </authorList>
    </citation>
    <scope>NUCLEOTIDE SEQUENCE [LARGE SCALE GENOMIC DNA]</scope>
    <source>
        <strain evidence="1 2">NRRL Y-17804</strain>
    </source>
</reference>